<dbReference type="EMBL" id="CAUWAG010000003">
    <property type="protein sequence ID" value="CAJ2500453.1"/>
    <property type="molecule type" value="Genomic_DNA"/>
</dbReference>
<evidence type="ECO:0000313" key="1">
    <source>
        <dbReference type="EMBL" id="CAJ2500453.1"/>
    </source>
</evidence>
<gene>
    <name evidence="1" type="ORF">KHLLAP_LOCUS921</name>
</gene>
<protein>
    <submittedName>
        <fullName evidence="1">Uu.00g033060.m01.CDS01</fullName>
    </submittedName>
</protein>
<dbReference type="Proteomes" id="UP001295740">
    <property type="component" value="Unassembled WGS sequence"/>
</dbReference>
<evidence type="ECO:0000313" key="2">
    <source>
        <dbReference type="Proteomes" id="UP001295740"/>
    </source>
</evidence>
<organism evidence="1 2">
    <name type="scientific">Anthostomella pinea</name>
    <dbReference type="NCBI Taxonomy" id="933095"/>
    <lineage>
        <taxon>Eukaryota</taxon>
        <taxon>Fungi</taxon>
        <taxon>Dikarya</taxon>
        <taxon>Ascomycota</taxon>
        <taxon>Pezizomycotina</taxon>
        <taxon>Sordariomycetes</taxon>
        <taxon>Xylariomycetidae</taxon>
        <taxon>Xylariales</taxon>
        <taxon>Xylariaceae</taxon>
        <taxon>Anthostomella</taxon>
    </lineage>
</organism>
<comment type="caution">
    <text evidence="1">The sequence shown here is derived from an EMBL/GenBank/DDBJ whole genome shotgun (WGS) entry which is preliminary data.</text>
</comment>
<proteinExistence type="predicted"/>
<dbReference type="AlphaFoldDB" id="A0AAI8V3X4"/>
<reference evidence="1" key="1">
    <citation type="submission" date="2023-10" db="EMBL/GenBank/DDBJ databases">
        <authorList>
            <person name="Hackl T."/>
        </authorList>
    </citation>
    <scope>NUCLEOTIDE SEQUENCE</scope>
</reference>
<sequence>MSPLVLADFWIYHSTMTYSTGGNVDGYSFFDSPPDCDFVNNYMLISVSKDDVSGHKSGARCDGCDYQQPTLIEWNNKMGHFTAYSDRDWAMVDTDGNVKGHCQLATEMGYTCDMNRNAGRS</sequence>
<accession>A0AAI8V3X4</accession>
<keyword evidence="2" id="KW-1185">Reference proteome</keyword>
<name>A0AAI8V3X4_9PEZI</name>